<proteinExistence type="predicted"/>
<evidence type="ECO:0000313" key="2">
    <source>
        <dbReference type="EMBL" id="ADI02648.1"/>
    </source>
</evidence>
<name>D7CPL3_SYNLT</name>
<gene>
    <name evidence="2" type="ordered locus">Slip_1894</name>
</gene>
<keyword evidence="3" id="KW-1185">Reference proteome</keyword>
<dbReference type="Proteomes" id="UP000000378">
    <property type="component" value="Chromosome"/>
</dbReference>
<dbReference type="AlphaFoldDB" id="D7CPL3"/>
<dbReference type="SUPFAM" id="SSF81301">
    <property type="entry name" value="Nucleotidyltransferase"/>
    <property type="match status" value="1"/>
</dbReference>
<evidence type="ECO:0000259" key="1">
    <source>
        <dbReference type="Pfam" id="PF19502"/>
    </source>
</evidence>
<feature type="domain" description="DUF6036" evidence="1">
    <location>
        <begin position="9"/>
        <end position="170"/>
    </location>
</feature>
<dbReference type="STRING" id="643648.Slip_1894"/>
<dbReference type="InterPro" id="IPR045792">
    <property type="entry name" value="DUF6036"/>
</dbReference>
<accession>D7CPL3</accession>
<dbReference type="HOGENOM" id="CLU_118457_0_0_9"/>
<organism evidence="2 3">
    <name type="scientific">Syntrophothermus lipocalidus (strain DSM 12680 / TGB-C1)</name>
    <dbReference type="NCBI Taxonomy" id="643648"/>
    <lineage>
        <taxon>Bacteria</taxon>
        <taxon>Bacillati</taxon>
        <taxon>Bacillota</taxon>
        <taxon>Clostridia</taxon>
        <taxon>Eubacteriales</taxon>
        <taxon>Syntrophomonadaceae</taxon>
        <taxon>Syntrophothermus</taxon>
    </lineage>
</organism>
<evidence type="ECO:0000313" key="3">
    <source>
        <dbReference type="Proteomes" id="UP000000378"/>
    </source>
</evidence>
<dbReference type="Pfam" id="PF19502">
    <property type="entry name" value="DUF6036"/>
    <property type="match status" value="1"/>
</dbReference>
<dbReference type="EMBL" id="CP002048">
    <property type="protein sequence ID" value="ADI02648.1"/>
    <property type="molecule type" value="Genomic_DNA"/>
</dbReference>
<dbReference type="Gene3D" id="3.30.460.40">
    <property type="match status" value="1"/>
</dbReference>
<reference evidence="2 3" key="2">
    <citation type="journal article" date="2010" name="Stand. Genomic Sci.">
        <title>Complete genome sequence of Syntrophothermus lipocalidus type strain (TGB-C1).</title>
        <authorList>
            <person name="Djao O.D."/>
            <person name="Zhang X."/>
            <person name="Lucas S."/>
            <person name="Lapidus A."/>
            <person name="Del Rio T.G."/>
            <person name="Nolan M."/>
            <person name="Tice H."/>
            <person name="Cheng J.F."/>
            <person name="Han C."/>
            <person name="Tapia R."/>
            <person name="Goodwin L."/>
            <person name="Pitluck S."/>
            <person name="Liolios K."/>
            <person name="Ivanova N."/>
            <person name="Mavromatis K."/>
            <person name="Mikhailova N."/>
            <person name="Ovchinnikova G."/>
            <person name="Pati A."/>
            <person name="Brambilla E."/>
            <person name="Chen A."/>
            <person name="Palaniappan K."/>
            <person name="Land M."/>
            <person name="Hauser L."/>
            <person name="Chang Y.J."/>
            <person name="Jeffries C.D."/>
            <person name="Rohde M."/>
            <person name="Sikorski J."/>
            <person name="Spring S."/>
            <person name="Goker M."/>
            <person name="Detter J.C."/>
            <person name="Woyke T."/>
            <person name="Bristow J."/>
            <person name="Eisen J.A."/>
            <person name="Markowitz V."/>
            <person name="Hugenholtz P."/>
            <person name="Kyrpides N.C."/>
            <person name="Klenk H.P."/>
        </authorList>
    </citation>
    <scope>NUCLEOTIDE SEQUENCE [LARGE SCALE GENOMIC DNA]</scope>
    <source>
        <strain evidence="3">DSM 12680 / TGB-C1</strain>
    </source>
</reference>
<dbReference type="eggNOG" id="ENOG502Z98B">
    <property type="taxonomic scope" value="Bacteria"/>
</dbReference>
<protein>
    <recommendedName>
        <fullName evidence="1">DUF6036 domain-containing protein</fullName>
    </recommendedName>
</protein>
<dbReference type="RefSeq" id="WP_013176050.1">
    <property type="nucleotide sequence ID" value="NC_014220.1"/>
</dbReference>
<sequence length="189" mass="22195">MTYPTEIEVLRTVTERLEQGEIPYMLSGSMALSFYGRPRMTRDIDIVVELRSDDVDLLVGLFEKDFYIDADMVREAIACRGLFNTIHYDAVVKVDFIVRKDTPYRATEFARRKRVKIGTFDVWIVTPEDLVLSKLEWARASRSEIQIRDIKDLLDSLHGQIDMDYLRYWAKELAVDAFLEEILRERYSP</sequence>
<reference evidence="3" key="1">
    <citation type="journal article" date="2010" name="Stand. Genomic Sci.">
        <title>Complete genome sequence of Syntrophothermus lipocalidus type strain (TGB-C1T).</title>
        <authorList>
            <consortium name="US DOE Joint Genome Institute (JGI-PGF)"/>
            <person name="Djao O."/>
            <person name="Zhang X."/>
            <person name="Lucas S."/>
            <person name="Lapidus A."/>
            <person name="Glavina Del Rio T."/>
            <person name="Nolan M."/>
            <person name="Tice H."/>
            <person name="Cheng J."/>
            <person name="Han C."/>
            <person name="Tapia R."/>
            <person name="Goodwin L."/>
            <person name="Pitluck S."/>
            <person name="Liolios K."/>
            <person name="Ivanova N."/>
            <person name="Mavromatis K."/>
            <person name="Mikhailova N."/>
            <person name="Ovchinnikova G."/>
            <person name="Pati A."/>
            <person name="Brambilla E."/>
            <person name="Chen A."/>
            <person name="Palaniappan K."/>
            <person name="Land M."/>
            <person name="Hauser L."/>
            <person name="Chang Y."/>
            <person name="Jeffries C."/>
            <person name="Rohde M."/>
            <person name="Sikorski J."/>
            <person name="Spring S."/>
            <person name="Goker M."/>
            <person name="Detter J."/>
            <person name="Woyke T."/>
            <person name="Bristow J."/>
            <person name="Eisen J."/>
            <person name="Markowitz V."/>
            <person name="Hugenholtz P."/>
            <person name="Kyrpides N."/>
            <person name="Klenk H."/>
        </authorList>
    </citation>
    <scope>NUCLEOTIDE SEQUENCE [LARGE SCALE GENOMIC DNA]</scope>
    <source>
        <strain evidence="3">DSM 12680 / TGB-C1</strain>
    </source>
</reference>
<dbReference type="KEGG" id="slp:Slip_1894"/>
<dbReference type="InterPro" id="IPR043519">
    <property type="entry name" value="NT_sf"/>
</dbReference>